<evidence type="ECO:0000313" key="3">
    <source>
        <dbReference type="EMBL" id="AVR57079.1"/>
    </source>
</evidence>
<dbReference type="PANTHER" id="PTHR24023">
    <property type="entry name" value="COLLAGEN ALPHA"/>
    <property type="match status" value="1"/>
</dbReference>
<name>A0A2R4A263_9CAUD</name>
<feature type="domain" description="Minor tail protein gp31 C-terminal" evidence="2">
    <location>
        <begin position="228"/>
        <end position="252"/>
    </location>
</feature>
<dbReference type="RefSeq" id="YP_010060541.1">
    <property type="nucleotide sequence ID" value="NC_054773.1"/>
</dbReference>
<evidence type="ECO:0000313" key="4">
    <source>
        <dbReference type="Proteomes" id="UP000244797"/>
    </source>
</evidence>
<organism evidence="3 4">
    <name type="scientific">Mycobacterium phage Pistachio</name>
    <dbReference type="NCBI Taxonomy" id="2126722"/>
    <lineage>
        <taxon>Viruses</taxon>
        <taxon>Duplodnaviria</taxon>
        <taxon>Heunggongvirae</taxon>
        <taxon>Uroviricota</taxon>
        <taxon>Caudoviricetes</taxon>
        <taxon>Veracruzvirus</taxon>
        <taxon>Veracruzvirus pistachio</taxon>
    </lineage>
</organism>
<accession>A0A2R4A263</accession>
<dbReference type="InterPro" id="IPR050149">
    <property type="entry name" value="Collagen_superfamily"/>
</dbReference>
<keyword evidence="4" id="KW-1185">Reference proteome</keyword>
<evidence type="ECO:0000259" key="2">
    <source>
        <dbReference type="Pfam" id="PF24243"/>
    </source>
</evidence>
<feature type="region of interest" description="Disordered" evidence="1">
    <location>
        <begin position="125"/>
        <end position="224"/>
    </location>
</feature>
<feature type="compositionally biased region" description="Low complexity" evidence="1">
    <location>
        <begin position="146"/>
        <end position="186"/>
    </location>
</feature>
<dbReference type="GeneID" id="64868401"/>
<proteinExistence type="predicted"/>
<evidence type="ECO:0000256" key="1">
    <source>
        <dbReference type="SAM" id="MobiDB-lite"/>
    </source>
</evidence>
<reference evidence="3 4" key="1">
    <citation type="submission" date="2018-03" db="EMBL/GenBank/DDBJ databases">
        <authorList>
            <person name="Jacobs-Sera D."/>
            <person name="Garlena R.A."/>
            <person name="Russell D.A."/>
            <person name="Pope W.H."/>
            <person name="Hatfull G.F."/>
        </authorList>
    </citation>
    <scope>NUCLEOTIDE SEQUENCE [LARGE SCALE GENOMIC DNA]</scope>
</reference>
<dbReference type="EMBL" id="MH047633">
    <property type="protein sequence ID" value="AVR57079.1"/>
    <property type="molecule type" value="Genomic_DNA"/>
</dbReference>
<dbReference type="GO" id="GO:0005615">
    <property type="term" value="C:extracellular space"/>
    <property type="evidence" value="ECO:0007669"/>
    <property type="project" value="TreeGrafter"/>
</dbReference>
<dbReference type="InterPro" id="IPR056923">
    <property type="entry name" value="Minor_tail_gp31_C"/>
</dbReference>
<dbReference type="GO" id="GO:0030020">
    <property type="term" value="F:extracellular matrix structural constituent conferring tensile strength"/>
    <property type="evidence" value="ECO:0007669"/>
    <property type="project" value="TreeGrafter"/>
</dbReference>
<dbReference type="GO" id="GO:0031012">
    <property type="term" value="C:extracellular matrix"/>
    <property type="evidence" value="ECO:0007669"/>
    <property type="project" value="TreeGrafter"/>
</dbReference>
<dbReference type="Gene3D" id="1.20.5.320">
    <property type="entry name" value="6-Phosphogluconate Dehydrogenase, domain 3"/>
    <property type="match status" value="1"/>
</dbReference>
<feature type="compositionally biased region" description="Basic and acidic residues" evidence="1">
    <location>
        <begin position="197"/>
        <end position="206"/>
    </location>
</feature>
<sequence length="253" mass="25359">MRLRGFPTDGQPAVSYVGTPTGSIVGSLQQLLGRIRVRTQTGGGLVSVPAETPRGVVGLSRRPDRLFALPGQVGPQGPPGPEGAGLYIDGQVDSYAELPATAADGEVWIAGGLLYRYDGGWPPEASGAPVEGVPGPQGPQGPEGPQGPQGEEGPQGPQGLQGPANSLSIGTVASGTTASATITGTSPSQTLNLVLPKGDKGDKGDTGDQGPQGIQGPAGVPSSNGTVLDFVKVTQAEYNALSKVATTFYVIVG</sequence>
<gene>
    <name evidence="3" type="primary">4</name>
    <name evidence="3" type="ORF">PBI_PISTACHIO_4</name>
</gene>
<protein>
    <submittedName>
        <fullName evidence="3">Minor tail protein</fullName>
    </submittedName>
</protein>
<dbReference type="Proteomes" id="UP000244797">
    <property type="component" value="Segment"/>
</dbReference>
<dbReference type="GO" id="GO:0030198">
    <property type="term" value="P:extracellular matrix organization"/>
    <property type="evidence" value="ECO:0007669"/>
    <property type="project" value="TreeGrafter"/>
</dbReference>
<dbReference type="Pfam" id="PF24243">
    <property type="entry name" value="Phage_tail_C"/>
    <property type="match status" value="1"/>
</dbReference>
<dbReference type="PANTHER" id="PTHR24023:SF1082">
    <property type="entry name" value="COLLAGEN TRIPLE HELIX REPEAT"/>
    <property type="match status" value="1"/>
</dbReference>
<dbReference type="KEGG" id="vg:64868401"/>